<keyword evidence="3" id="KW-0255">Endonuclease</keyword>
<dbReference type="Pfam" id="PF25597">
    <property type="entry name" value="SH3_retrovirus"/>
    <property type="match status" value="1"/>
</dbReference>
<dbReference type="AlphaFoldDB" id="A0AAE1Y1I7"/>
<keyword evidence="4" id="KW-0378">Hydrolase</keyword>
<accession>A0AAE1Y1I7</accession>
<reference evidence="12" key="1">
    <citation type="submission" date="2020-06" db="EMBL/GenBank/DDBJ databases">
        <authorList>
            <person name="Li T."/>
            <person name="Hu X."/>
            <person name="Zhang T."/>
            <person name="Song X."/>
            <person name="Zhang H."/>
            <person name="Dai N."/>
            <person name="Sheng W."/>
            <person name="Hou X."/>
            <person name="Wei L."/>
        </authorList>
    </citation>
    <scope>NUCLEOTIDE SEQUENCE</scope>
    <source>
        <strain evidence="12">3651</strain>
        <tissue evidence="12">Leaf</tissue>
    </source>
</reference>
<dbReference type="InterPro" id="IPR039537">
    <property type="entry name" value="Retrotran_Ty1/copia-like"/>
</dbReference>
<keyword evidence="13" id="KW-1185">Reference proteome</keyword>
<evidence type="ECO:0000259" key="11">
    <source>
        <dbReference type="Pfam" id="PF25597"/>
    </source>
</evidence>
<dbReference type="Proteomes" id="UP001293254">
    <property type="component" value="Unassembled WGS sequence"/>
</dbReference>
<dbReference type="GO" id="GO:0003964">
    <property type="term" value="F:RNA-directed DNA polymerase activity"/>
    <property type="evidence" value="ECO:0007669"/>
    <property type="project" value="UniProtKB-KW"/>
</dbReference>
<keyword evidence="1" id="KW-0540">Nuclease</keyword>
<evidence type="ECO:0000256" key="3">
    <source>
        <dbReference type="ARBA" id="ARBA00022759"/>
    </source>
</evidence>
<evidence type="ECO:0000256" key="4">
    <source>
        <dbReference type="ARBA" id="ARBA00022801"/>
    </source>
</evidence>
<gene>
    <name evidence="12" type="ORF">Salat_2147200</name>
</gene>
<evidence type="ECO:0000256" key="5">
    <source>
        <dbReference type="ARBA" id="ARBA00022842"/>
    </source>
</evidence>
<protein>
    <recommendedName>
        <fullName evidence="14">GAG-pre-integrase domain-containing protein</fullName>
    </recommendedName>
</protein>
<evidence type="ECO:0000256" key="2">
    <source>
        <dbReference type="ARBA" id="ARBA00022723"/>
    </source>
</evidence>
<keyword evidence="8" id="KW-0808">Transferase</keyword>
<name>A0AAE1Y1I7_9LAMI</name>
<keyword evidence="8" id="KW-0548">Nucleotidyltransferase</keyword>
<dbReference type="EMBL" id="JACGWO010000008">
    <property type="protein sequence ID" value="KAK4421965.1"/>
    <property type="molecule type" value="Genomic_DNA"/>
</dbReference>
<evidence type="ECO:0000256" key="6">
    <source>
        <dbReference type="ARBA" id="ARBA00022908"/>
    </source>
</evidence>
<feature type="domain" description="Retroviral polymerase SH3-like" evidence="11">
    <location>
        <begin position="136"/>
        <end position="176"/>
    </location>
</feature>
<evidence type="ECO:0000256" key="7">
    <source>
        <dbReference type="ARBA" id="ARBA00022918"/>
    </source>
</evidence>
<dbReference type="PANTHER" id="PTHR42648:SF11">
    <property type="entry name" value="TRANSPOSON TY4-P GAG-POL POLYPROTEIN"/>
    <property type="match status" value="1"/>
</dbReference>
<keyword evidence="7" id="KW-0695">RNA-directed DNA polymerase</keyword>
<keyword evidence="5" id="KW-0460">Magnesium</keyword>
<dbReference type="PANTHER" id="PTHR42648">
    <property type="entry name" value="TRANSPOSASE, PUTATIVE-RELATED"/>
    <property type="match status" value="1"/>
</dbReference>
<evidence type="ECO:0000256" key="9">
    <source>
        <dbReference type="ARBA" id="ARBA00023172"/>
    </source>
</evidence>
<sequence length="183" mass="21394">MKIFYKKRNVVIAIVAMRNKTFPLMIPLVSDRALKFDDADLSTLWHLRYGHLNNKALIFLKEKNMVNGLSSIKKSTSVCEGCIYGKMHKLRFPKTSWRATAPLELVYSEFLKNRTPYEAWYKKKSVVDHFKIFGILAYALIPSQRREKFDDKGQKLTFVGYIDESKGYRLFDLLQEKSLFHGT</sequence>
<dbReference type="GO" id="GO:0016787">
    <property type="term" value="F:hydrolase activity"/>
    <property type="evidence" value="ECO:0007669"/>
    <property type="project" value="UniProtKB-KW"/>
</dbReference>
<comment type="caution">
    <text evidence="12">The sequence shown here is derived from an EMBL/GenBank/DDBJ whole genome shotgun (WGS) entry which is preliminary data.</text>
</comment>
<dbReference type="GO" id="GO:0046872">
    <property type="term" value="F:metal ion binding"/>
    <property type="evidence" value="ECO:0007669"/>
    <property type="project" value="UniProtKB-KW"/>
</dbReference>
<evidence type="ECO:0000256" key="1">
    <source>
        <dbReference type="ARBA" id="ARBA00022722"/>
    </source>
</evidence>
<proteinExistence type="predicted"/>
<dbReference type="Pfam" id="PF13976">
    <property type="entry name" value="gag_pre-integrs"/>
    <property type="match status" value="1"/>
</dbReference>
<keyword evidence="9" id="KW-0233">DNA recombination</keyword>
<reference evidence="12" key="2">
    <citation type="journal article" date="2024" name="Plant">
        <title>Genomic evolution and insights into agronomic trait innovations of Sesamum species.</title>
        <authorList>
            <person name="Miao H."/>
            <person name="Wang L."/>
            <person name="Qu L."/>
            <person name="Liu H."/>
            <person name="Sun Y."/>
            <person name="Le M."/>
            <person name="Wang Q."/>
            <person name="Wei S."/>
            <person name="Zheng Y."/>
            <person name="Lin W."/>
            <person name="Duan Y."/>
            <person name="Cao H."/>
            <person name="Xiong S."/>
            <person name="Wang X."/>
            <person name="Wei L."/>
            <person name="Li C."/>
            <person name="Ma Q."/>
            <person name="Ju M."/>
            <person name="Zhao R."/>
            <person name="Li G."/>
            <person name="Mu C."/>
            <person name="Tian Q."/>
            <person name="Mei H."/>
            <person name="Zhang T."/>
            <person name="Gao T."/>
            <person name="Zhang H."/>
        </authorList>
    </citation>
    <scope>NUCLEOTIDE SEQUENCE</scope>
    <source>
        <strain evidence="12">3651</strain>
    </source>
</reference>
<keyword evidence="2" id="KW-0479">Metal-binding</keyword>
<dbReference type="InterPro" id="IPR057670">
    <property type="entry name" value="SH3_retrovirus"/>
</dbReference>
<keyword evidence="6" id="KW-0229">DNA integration</keyword>
<dbReference type="GO" id="GO:0015074">
    <property type="term" value="P:DNA integration"/>
    <property type="evidence" value="ECO:0007669"/>
    <property type="project" value="UniProtKB-KW"/>
</dbReference>
<feature type="domain" description="GAG-pre-integrase" evidence="10">
    <location>
        <begin position="38"/>
        <end position="87"/>
    </location>
</feature>
<dbReference type="GO" id="GO:0003887">
    <property type="term" value="F:DNA-directed DNA polymerase activity"/>
    <property type="evidence" value="ECO:0007669"/>
    <property type="project" value="UniProtKB-KW"/>
</dbReference>
<dbReference type="InterPro" id="IPR025724">
    <property type="entry name" value="GAG-pre-integrase_dom"/>
</dbReference>
<keyword evidence="8" id="KW-0239">DNA-directed DNA polymerase</keyword>
<evidence type="ECO:0008006" key="14">
    <source>
        <dbReference type="Google" id="ProtNLM"/>
    </source>
</evidence>
<evidence type="ECO:0000313" key="13">
    <source>
        <dbReference type="Proteomes" id="UP001293254"/>
    </source>
</evidence>
<organism evidence="12 13">
    <name type="scientific">Sesamum alatum</name>
    <dbReference type="NCBI Taxonomy" id="300844"/>
    <lineage>
        <taxon>Eukaryota</taxon>
        <taxon>Viridiplantae</taxon>
        <taxon>Streptophyta</taxon>
        <taxon>Embryophyta</taxon>
        <taxon>Tracheophyta</taxon>
        <taxon>Spermatophyta</taxon>
        <taxon>Magnoliopsida</taxon>
        <taxon>eudicotyledons</taxon>
        <taxon>Gunneridae</taxon>
        <taxon>Pentapetalae</taxon>
        <taxon>asterids</taxon>
        <taxon>lamiids</taxon>
        <taxon>Lamiales</taxon>
        <taxon>Pedaliaceae</taxon>
        <taxon>Sesamum</taxon>
    </lineage>
</organism>
<dbReference type="GO" id="GO:0004519">
    <property type="term" value="F:endonuclease activity"/>
    <property type="evidence" value="ECO:0007669"/>
    <property type="project" value="UniProtKB-KW"/>
</dbReference>
<evidence type="ECO:0000259" key="10">
    <source>
        <dbReference type="Pfam" id="PF13976"/>
    </source>
</evidence>
<evidence type="ECO:0000313" key="12">
    <source>
        <dbReference type="EMBL" id="KAK4421965.1"/>
    </source>
</evidence>
<evidence type="ECO:0000256" key="8">
    <source>
        <dbReference type="ARBA" id="ARBA00022932"/>
    </source>
</evidence>
<dbReference type="GO" id="GO:0006310">
    <property type="term" value="P:DNA recombination"/>
    <property type="evidence" value="ECO:0007669"/>
    <property type="project" value="UniProtKB-KW"/>
</dbReference>